<dbReference type="GO" id="GO:0008168">
    <property type="term" value="F:methyltransferase activity"/>
    <property type="evidence" value="ECO:0007669"/>
    <property type="project" value="UniProtKB-KW"/>
</dbReference>
<dbReference type="AlphaFoldDB" id="A0A0F9GK75"/>
<name>A0A0F9GK75_9ZZZZ</name>
<dbReference type="InterPro" id="IPR029063">
    <property type="entry name" value="SAM-dependent_MTases_sf"/>
</dbReference>
<gene>
    <name evidence="3" type="ORF">LCGC14_2173460</name>
</gene>
<evidence type="ECO:0008006" key="4">
    <source>
        <dbReference type="Google" id="ProtNLM"/>
    </source>
</evidence>
<dbReference type="Gene3D" id="3.40.50.150">
    <property type="entry name" value="Vaccinia Virus protein VP39"/>
    <property type="match status" value="1"/>
</dbReference>
<protein>
    <recommendedName>
        <fullName evidence="4">Methyltransferase domain-containing protein</fullName>
    </recommendedName>
</protein>
<sequence length="191" mass="21952">MDKMEFERWWNTCAHNDFDGNGRETYGWWAQQDERELWWLMEKALNINAKKIVEIGAAHGGTLFFWDKVAGEGGTTMSVDFNPNHGITLDLEKDAESTILLLHADSHDPETLNTVKEELGSIDLLFIDADHTYEGAKQDYEMYSPLVRPGGLVGFHDVIYDTEIQVRRFFKEIDEPKETIELLHGIGVVYK</sequence>
<dbReference type="SUPFAM" id="SSF53335">
    <property type="entry name" value="S-adenosyl-L-methionine-dependent methyltransferases"/>
    <property type="match status" value="1"/>
</dbReference>
<organism evidence="3">
    <name type="scientific">marine sediment metagenome</name>
    <dbReference type="NCBI Taxonomy" id="412755"/>
    <lineage>
        <taxon>unclassified sequences</taxon>
        <taxon>metagenomes</taxon>
        <taxon>ecological metagenomes</taxon>
    </lineage>
</organism>
<dbReference type="GO" id="GO:0005886">
    <property type="term" value="C:plasma membrane"/>
    <property type="evidence" value="ECO:0007669"/>
    <property type="project" value="TreeGrafter"/>
</dbReference>
<dbReference type="GO" id="GO:0032259">
    <property type="term" value="P:methylation"/>
    <property type="evidence" value="ECO:0007669"/>
    <property type="project" value="UniProtKB-KW"/>
</dbReference>
<dbReference type="Pfam" id="PF13578">
    <property type="entry name" value="Methyltransf_24"/>
    <property type="match status" value="1"/>
</dbReference>
<evidence type="ECO:0000313" key="3">
    <source>
        <dbReference type="EMBL" id="KKL63602.1"/>
    </source>
</evidence>
<keyword evidence="1" id="KW-0489">Methyltransferase</keyword>
<comment type="caution">
    <text evidence="3">The sequence shown here is derived from an EMBL/GenBank/DDBJ whole genome shotgun (WGS) entry which is preliminary data.</text>
</comment>
<evidence type="ECO:0000256" key="2">
    <source>
        <dbReference type="ARBA" id="ARBA00022679"/>
    </source>
</evidence>
<accession>A0A0F9GK75</accession>
<keyword evidence="2" id="KW-0808">Transferase</keyword>
<dbReference type="PANTHER" id="PTHR40048:SF1">
    <property type="entry name" value="RHAMNOSYL O-METHYLTRANSFERASE"/>
    <property type="match status" value="1"/>
</dbReference>
<proteinExistence type="predicted"/>
<dbReference type="EMBL" id="LAZR01028110">
    <property type="protein sequence ID" value="KKL63602.1"/>
    <property type="molecule type" value="Genomic_DNA"/>
</dbReference>
<dbReference type="PANTHER" id="PTHR40048">
    <property type="entry name" value="RHAMNOSYL O-METHYLTRANSFERASE"/>
    <property type="match status" value="1"/>
</dbReference>
<reference evidence="3" key="1">
    <citation type="journal article" date="2015" name="Nature">
        <title>Complex archaea that bridge the gap between prokaryotes and eukaryotes.</title>
        <authorList>
            <person name="Spang A."/>
            <person name="Saw J.H."/>
            <person name="Jorgensen S.L."/>
            <person name="Zaremba-Niedzwiedzka K."/>
            <person name="Martijn J."/>
            <person name="Lind A.E."/>
            <person name="van Eijk R."/>
            <person name="Schleper C."/>
            <person name="Guy L."/>
            <person name="Ettema T.J."/>
        </authorList>
    </citation>
    <scope>NUCLEOTIDE SEQUENCE</scope>
</reference>
<evidence type="ECO:0000256" key="1">
    <source>
        <dbReference type="ARBA" id="ARBA00022603"/>
    </source>
</evidence>